<dbReference type="PANTHER" id="PTHR30327:SF1">
    <property type="entry name" value="UPF0301 PROTEIN YQGE"/>
    <property type="match status" value="1"/>
</dbReference>
<comment type="similarity">
    <text evidence="1 2">Belongs to the UPF0301 (AlgH) family.</text>
</comment>
<protein>
    <recommendedName>
        <fullName evidence="2">UPF0301 protein CAP_4734</fullName>
    </recommendedName>
</protein>
<evidence type="ECO:0000313" key="3">
    <source>
        <dbReference type="EMBL" id="EYF04257.1"/>
    </source>
</evidence>
<proteinExistence type="inferred from homology"/>
<dbReference type="GO" id="GO:0005829">
    <property type="term" value="C:cytosol"/>
    <property type="evidence" value="ECO:0007669"/>
    <property type="project" value="TreeGrafter"/>
</dbReference>
<dbReference type="SUPFAM" id="SSF143456">
    <property type="entry name" value="VC0467-like"/>
    <property type="match status" value="1"/>
</dbReference>
<dbReference type="Gene3D" id="3.40.1740.10">
    <property type="entry name" value="VC0467-like"/>
    <property type="match status" value="1"/>
</dbReference>
<comment type="caution">
    <text evidence="3">The sequence shown here is derived from an EMBL/GenBank/DDBJ whole genome shotgun (WGS) entry which is preliminary data.</text>
</comment>
<accession>A0A017T5H3</accession>
<dbReference type="InterPro" id="IPR003774">
    <property type="entry name" value="AlgH-like"/>
</dbReference>
<dbReference type="OrthoDB" id="9807486at2"/>
<name>A0A017T5H3_9BACT</name>
<sequence>MSKNTSTSALAPGFLIASPPLGDPNFDRTVVLLAAHSDSGALGFVVNRPAPVTFAELLSFAGYAGEATRATRAIGETPVYLGGPVQPSSGWILCVDPGLEPDDGVIAAGDRIRITSSRSAFDILAADADAGGLSPDPRQRAVLLGYSGWGPGQLEREIATGSWLPVPLDERILFEVPIEQRWEEAYKVLGLSPVEVMSMRSVGEA</sequence>
<keyword evidence="4" id="KW-1185">Reference proteome</keyword>
<evidence type="ECO:0000313" key="4">
    <source>
        <dbReference type="Proteomes" id="UP000019678"/>
    </source>
</evidence>
<dbReference type="HAMAP" id="MF_00758">
    <property type="entry name" value="UPF0301"/>
    <property type="match status" value="1"/>
</dbReference>
<dbReference type="AlphaFoldDB" id="A0A017T5H3"/>
<dbReference type="eggNOG" id="COG1678">
    <property type="taxonomic scope" value="Bacteria"/>
</dbReference>
<dbReference type="Pfam" id="PF02622">
    <property type="entry name" value="DUF179"/>
    <property type="match status" value="1"/>
</dbReference>
<gene>
    <name evidence="3" type="ORF">CAP_4734</name>
</gene>
<dbReference type="Proteomes" id="UP000019678">
    <property type="component" value="Unassembled WGS sequence"/>
</dbReference>
<dbReference type="EMBL" id="ASRX01000037">
    <property type="protein sequence ID" value="EYF04257.1"/>
    <property type="molecule type" value="Genomic_DNA"/>
</dbReference>
<reference evidence="3 4" key="1">
    <citation type="submission" date="2013-05" db="EMBL/GenBank/DDBJ databases">
        <title>Genome assembly of Chondromyces apiculatus DSM 436.</title>
        <authorList>
            <person name="Sharma G."/>
            <person name="Khatri I."/>
            <person name="Kaur C."/>
            <person name="Mayilraj S."/>
            <person name="Subramanian S."/>
        </authorList>
    </citation>
    <scope>NUCLEOTIDE SEQUENCE [LARGE SCALE GENOMIC DNA]</scope>
    <source>
        <strain evidence="3 4">DSM 436</strain>
    </source>
</reference>
<organism evidence="3 4">
    <name type="scientific">Chondromyces apiculatus DSM 436</name>
    <dbReference type="NCBI Taxonomy" id="1192034"/>
    <lineage>
        <taxon>Bacteria</taxon>
        <taxon>Pseudomonadati</taxon>
        <taxon>Myxococcota</taxon>
        <taxon>Polyangia</taxon>
        <taxon>Polyangiales</taxon>
        <taxon>Polyangiaceae</taxon>
        <taxon>Chondromyces</taxon>
    </lineage>
</organism>
<evidence type="ECO:0000256" key="1">
    <source>
        <dbReference type="ARBA" id="ARBA00009600"/>
    </source>
</evidence>
<evidence type="ECO:0000256" key="2">
    <source>
        <dbReference type="HAMAP-Rule" id="MF_00758"/>
    </source>
</evidence>
<dbReference type="RefSeq" id="WP_044244604.1">
    <property type="nucleotide sequence ID" value="NZ_ASRX01000037.1"/>
</dbReference>
<dbReference type="STRING" id="1192034.CAP_4734"/>
<dbReference type="PANTHER" id="PTHR30327">
    <property type="entry name" value="UNCHARACTERIZED PROTEIN YQGE"/>
    <property type="match status" value="1"/>
</dbReference>